<reference evidence="2 3" key="1">
    <citation type="journal article" date="2016" name="Nat. Commun.">
        <title>Thousands of microbial genomes shed light on interconnected biogeochemical processes in an aquifer system.</title>
        <authorList>
            <person name="Anantharaman K."/>
            <person name="Brown C.T."/>
            <person name="Hug L.A."/>
            <person name="Sharon I."/>
            <person name="Castelle C.J."/>
            <person name="Probst A.J."/>
            <person name="Thomas B.C."/>
            <person name="Singh A."/>
            <person name="Wilkins M.J."/>
            <person name="Karaoz U."/>
            <person name="Brodie E.L."/>
            <person name="Williams K.H."/>
            <person name="Hubbard S.S."/>
            <person name="Banfield J.F."/>
        </authorList>
    </citation>
    <scope>NUCLEOTIDE SEQUENCE [LARGE SCALE GENOMIC DNA]</scope>
</reference>
<feature type="domain" description="SUF system FeS cluster assembly SufBD core" evidence="1">
    <location>
        <begin position="42"/>
        <end position="172"/>
    </location>
</feature>
<organism evidence="2 3">
    <name type="scientific">Candidatus Roizmanbacteria bacterium RIFCSPHIGHO2_12_FULL_41_11</name>
    <dbReference type="NCBI Taxonomy" id="1802052"/>
    <lineage>
        <taxon>Bacteria</taxon>
        <taxon>Candidatus Roizmaniibacteriota</taxon>
    </lineage>
</organism>
<dbReference type="InterPro" id="IPR000825">
    <property type="entry name" value="SUF_FeS_clus_asmbl_SufBD_core"/>
</dbReference>
<dbReference type="InterPro" id="IPR037284">
    <property type="entry name" value="SUF_FeS_clus_asmbl_SufBD_sf"/>
</dbReference>
<comment type="caution">
    <text evidence="2">The sequence shown here is derived from an EMBL/GenBank/DDBJ whole genome shotgun (WGS) entry which is preliminary data.</text>
</comment>
<dbReference type="PANTHER" id="PTHR43575">
    <property type="entry name" value="PROTEIN ABCI7, CHLOROPLASTIC"/>
    <property type="match status" value="1"/>
</dbReference>
<proteinExistence type="predicted"/>
<dbReference type="InterPro" id="IPR055346">
    <property type="entry name" value="Fe-S_cluster_assembly_SufBD"/>
</dbReference>
<dbReference type="EMBL" id="MGAC01000043">
    <property type="protein sequence ID" value="OGK37368.1"/>
    <property type="molecule type" value="Genomic_DNA"/>
</dbReference>
<evidence type="ECO:0000259" key="1">
    <source>
        <dbReference type="Pfam" id="PF01458"/>
    </source>
</evidence>
<dbReference type="GO" id="GO:0016226">
    <property type="term" value="P:iron-sulfur cluster assembly"/>
    <property type="evidence" value="ECO:0007669"/>
    <property type="project" value="InterPro"/>
</dbReference>
<name>A0A1F7I1W2_9BACT</name>
<evidence type="ECO:0000313" key="3">
    <source>
        <dbReference type="Proteomes" id="UP000176803"/>
    </source>
</evidence>
<gene>
    <name evidence="2" type="ORF">A3F03_04245</name>
</gene>
<dbReference type="SUPFAM" id="SSF101960">
    <property type="entry name" value="Stabilizer of iron transporter SufD"/>
    <property type="match status" value="1"/>
</dbReference>
<evidence type="ECO:0000313" key="2">
    <source>
        <dbReference type="EMBL" id="OGK37368.1"/>
    </source>
</evidence>
<dbReference type="PANTHER" id="PTHR43575:SF1">
    <property type="entry name" value="PROTEIN ABCI7, CHLOROPLASTIC"/>
    <property type="match status" value="1"/>
</dbReference>
<accession>A0A1F7I1W2</accession>
<protein>
    <recommendedName>
        <fullName evidence="1">SUF system FeS cluster assembly SufBD core domain-containing protein</fullName>
    </recommendedName>
</protein>
<dbReference type="Proteomes" id="UP000176803">
    <property type="component" value="Unassembled WGS sequence"/>
</dbReference>
<dbReference type="Pfam" id="PF01458">
    <property type="entry name" value="SUFBD_core"/>
    <property type="match status" value="1"/>
</dbReference>
<sequence>MIKTNFINLNEAKSGQIDFKEKGKYLVFFHNLSGRFIFEIIASGVELYIFGLFTGKGDDQFRIETIQRHIAPRSTSNLLIKGVFEDRAKLIYQGLIRIEKSGQKSHAYQKNQNLLLSDGAFVESRPFLEILANDVYCTHGSTTGRLNQDQLLYIQSRGLNSDKAEKLLVTGFIAEIHDRVRAQYPDFQPSAL</sequence>
<dbReference type="AlphaFoldDB" id="A0A1F7I1W2"/>